<protein>
    <submittedName>
        <fullName evidence="5">Beta-lactamase-like protein</fullName>
    </submittedName>
</protein>
<evidence type="ECO:0000256" key="1">
    <source>
        <dbReference type="ARBA" id="ARBA00038473"/>
    </source>
</evidence>
<evidence type="ECO:0000313" key="5">
    <source>
        <dbReference type="EMBL" id="KAK4186759.1"/>
    </source>
</evidence>
<dbReference type="Pfam" id="PF26335">
    <property type="entry name" value="ARB_00930_C"/>
    <property type="match status" value="1"/>
</dbReference>
<dbReference type="InterPro" id="IPR051478">
    <property type="entry name" value="Beta-lactamase-like_AB/R"/>
</dbReference>
<feature type="domain" description="Beta-lactamase-like ARB-00930-like C-terminal" evidence="4">
    <location>
        <begin position="432"/>
        <end position="584"/>
    </location>
</feature>
<feature type="domain" description="Beta-lactamase-related" evidence="3">
    <location>
        <begin position="95"/>
        <end position="404"/>
    </location>
</feature>
<dbReference type="Pfam" id="PF00144">
    <property type="entry name" value="Beta-lactamase"/>
    <property type="match status" value="1"/>
</dbReference>
<evidence type="ECO:0000256" key="2">
    <source>
        <dbReference type="SAM" id="SignalP"/>
    </source>
</evidence>
<keyword evidence="2" id="KW-0732">Signal</keyword>
<dbReference type="InterPro" id="IPR012338">
    <property type="entry name" value="Beta-lactam/transpept-like"/>
</dbReference>
<dbReference type="Gene3D" id="3.40.710.10">
    <property type="entry name" value="DD-peptidase/beta-lactamase superfamily"/>
    <property type="match status" value="1"/>
</dbReference>
<keyword evidence="6" id="KW-1185">Reference proteome</keyword>
<name>A0AAN7AHG1_9PEZI</name>
<dbReference type="InterPro" id="IPR058664">
    <property type="entry name" value="ARB_00930-like_C"/>
</dbReference>
<organism evidence="5 6">
    <name type="scientific">Podospora australis</name>
    <dbReference type="NCBI Taxonomy" id="1536484"/>
    <lineage>
        <taxon>Eukaryota</taxon>
        <taxon>Fungi</taxon>
        <taxon>Dikarya</taxon>
        <taxon>Ascomycota</taxon>
        <taxon>Pezizomycotina</taxon>
        <taxon>Sordariomycetes</taxon>
        <taxon>Sordariomycetidae</taxon>
        <taxon>Sordariales</taxon>
        <taxon>Podosporaceae</taxon>
        <taxon>Podospora</taxon>
    </lineage>
</organism>
<dbReference type="InterPro" id="IPR001466">
    <property type="entry name" value="Beta-lactam-related"/>
</dbReference>
<dbReference type="EMBL" id="MU864416">
    <property type="protein sequence ID" value="KAK4186759.1"/>
    <property type="molecule type" value="Genomic_DNA"/>
</dbReference>
<comment type="caution">
    <text evidence="5">The sequence shown here is derived from an EMBL/GenBank/DDBJ whole genome shotgun (WGS) entry which is preliminary data.</text>
</comment>
<evidence type="ECO:0000259" key="3">
    <source>
        <dbReference type="Pfam" id="PF00144"/>
    </source>
</evidence>
<reference evidence="5" key="1">
    <citation type="journal article" date="2023" name="Mol. Phylogenet. Evol.">
        <title>Genome-scale phylogeny and comparative genomics of the fungal order Sordariales.</title>
        <authorList>
            <person name="Hensen N."/>
            <person name="Bonometti L."/>
            <person name="Westerberg I."/>
            <person name="Brannstrom I.O."/>
            <person name="Guillou S."/>
            <person name="Cros-Aarteil S."/>
            <person name="Calhoun S."/>
            <person name="Haridas S."/>
            <person name="Kuo A."/>
            <person name="Mondo S."/>
            <person name="Pangilinan J."/>
            <person name="Riley R."/>
            <person name="LaButti K."/>
            <person name="Andreopoulos B."/>
            <person name="Lipzen A."/>
            <person name="Chen C."/>
            <person name="Yan M."/>
            <person name="Daum C."/>
            <person name="Ng V."/>
            <person name="Clum A."/>
            <person name="Steindorff A."/>
            <person name="Ohm R.A."/>
            <person name="Martin F."/>
            <person name="Silar P."/>
            <person name="Natvig D.O."/>
            <person name="Lalanne C."/>
            <person name="Gautier V."/>
            <person name="Ament-Velasquez S.L."/>
            <person name="Kruys A."/>
            <person name="Hutchinson M.I."/>
            <person name="Powell A.J."/>
            <person name="Barry K."/>
            <person name="Miller A.N."/>
            <person name="Grigoriev I.V."/>
            <person name="Debuchy R."/>
            <person name="Gladieux P."/>
            <person name="Hiltunen Thoren M."/>
            <person name="Johannesson H."/>
        </authorList>
    </citation>
    <scope>NUCLEOTIDE SEQUENCE</scope>
    <source>
        <strain evidence="5">PSN309</strain>
    </source>
</reference>
<feature type="chain" id="PRO_5042870059" evidence="2">
    <location>
        <begin position="25"/>
        <end position="585"/>
    </location>
</feature>
<dbReference type="PANTHER" id="PTHR22935:SF95">
    <property type="entry name" value="BETA-LACTAMASE-LIKE 1-RELATED"/>
    <property type="match status" value="1"/>
</dbReference>
<dbReference type="AlphaFoldDB" id="A0AAN7AHG1"/>
<dbReference type="PANTHER" id="PTHR22935">
    <property type="entry name" value="PENICILLIN-BINDING PROTEIN"/>
    <property type="match status" value="1"/>
</dbReference>
<feature type="signal peptide" evidence="2">
    <location>
        <begin position="1"/>
        <end position="24"/>
    </location>
</feature>
<evidence type="ECO:0000313" key="6">
    <source>
        <dbReference type="Proteomes" id="UP001302126"/>
    </source>
</evidence>
<gene>
    <name evidence="5" type="ORF">QBC35DRAFT_500443</name>
</gene>
<accession>A0AAN7AHG1</accession>
<proteinExistence type="inferred from homology"/>
<sequence length="585" mass="64137">MVAKMSSILNVIFTLASIVTQSNAINGKPCPPLGAVLPAPKQPSRDVIVAEAVKALKAKFDTITSALNDSAISIGVQSIWEDAPMVNLHFTPPVKNENGTKEVNIDTIYRIGSASKVFTVLSVLQQSISFEDRVTKYLPELSRNQKNGSDIEAVRWEEVTVGSLASHVSGIGRDMAFDIAVNPGMDSEWQKYGLPAADPKTRPKCAGILGSKACTGEDLLRNFVNRRPQFAPYTKPLYSNVGISLLELVVQNATGQTLDQLMKKNIFDPLNMKGTSLSTKPKRDSDAFIPKGEVFYTPSLGVFDSSGGMYSSTADMLKFGKAILRNQLGLSPAQTRKWLSPTAFTSSRGQAMGAPWEIQLADRIAPNGRLIPVYAKAGDLGSYHAMFALVPDYDLVISVMTGGPQITQFGIQTRLTSQVLRAIVPALDAVTKKEAEAKFVGLYTDDKSNSTIKLTIDDGPGLVIANWTIKGVDVIDNFNRYTSTYNPQSPRTNYRLTGTPRLYPSNLEAGNKKAWRMYFDQVDDAQGKLYDEEVVFDDGRCVNWGSMDRFTHDYLSLEEFYFTTGGDGRVQSLRPVAFELTLGKK</sequence>
<reference evidence="5" key="2">
    <citation type="submission" date="2023-05" db="EMBL/GenBank/DDBJ databases">
        <authorList>
            <consortium name="Lawrence Berkeley National Laboratory"/>
            <person name="Steindorff A."/>
            <person name="Hensen N."/>
            <person name="Bonometti L."/>
            <person name="Westerberg I."/>
            <person name="Brannstrom I.O."/>
            <person name="Guillou S."/>
            <person name="Cros-Aarteil S."/>
            <person name="Calhoun S."/>
            <person name="Haridas S."/>
            <person name="Kuo A."/>
            <person name="Mondo S."/>
            <person name="Pangilinan J."/>
            <person name="Riley R."/>
            <person name="Labutti K."/>
            <person name="Andreopoulos B."/>
            <person name="Lipzen A."/>
            <person name="Chen C."/>
            <person name="Yanf M."/>
            <person name="Daum C."/>
            <person name="Ng V."/>
            <person name="Clum A."/>
            <person name="Ohm R."/>
            <person name="Martin F."/>
            <person name="Silar P."/>
            <person name="Natvig D."/>
            <person name="Lalanne C."/>
            <person name="Gautier V."/>
            <person name="Ament-Velasquez S.L."/>
            <person name="Kruys A."/>
            <person name="Hutchinson M.I."/>
            <person name="Powell A.J."/>
            <person name="Barry K."/>
            <person name="Miller A.N."/>
            <person name="Grigoriev I.V."/>
            <person name="Debuchy R."/>
            <person name="Gladieux P."/>
            <person name="Thoren M.H."/>
            <person name="Johannesson H."/>
        </authorList>
    </citation>
    <scope>NUCLEOTIDE SEQUENCE</scope>
    <source>
        <strain evidence="5">PSN309</strain>
    </source>
</reference>
<evidence type="ECO:0000259" key="4">
    <source>
        <dbReference type="Pfam" id="PF26335"/>
    </source>
</evidence>
<comment type="similarity">
    <text evidence="1">Belongs to the beta-lactamase family.</text>
</comment>
<dbReference type="SUPFAM" id="SSF56601">
    <property type="entry name" value="beta-lactamase/transpeptidase-like"/>
    <property type="match status" value="1"/>
</dbReference>
<dbReference type="Proteomes" id="UP001302126">
    <property type="component" value="Unassembled WGS sequence"/>
</dbReference>